<accession>A0A9N9MIC5</accession>
<dbReference type="Proteomes" id="UP001152799">
    <property type="component" value="Chromosome 2"/>
</dbReference>
<keyword evidence="9" id="KW-1185">Reference proteome</keyword>
<feature type="coiled-coil region" evidence="6">
    <location>
        <begin position="217"/>
        <end position="244"/>
    </location>
</feature>
<reference evidence="8" key="1">
    <citation type="submission" date="2022-01" db="EMBL/GenBank/DDBJ databases">
        <authorList>
            <person name="King R."/>
        </authorList>
    </citation>
    <scope>NUCLEOTIDE SEQUENCE</scope>
</reference>
<feature type="domain" description="Myb/SANT-like DNA-binding" evidence="7">
    <location>
        <begin position="4"/>
        <end position="78"/>
    </location>
</feature>
<dbReference type="OrthoDB" id="7543230at2759"/>
<keyword evidence="4" id="KW-0804">Transcription</keyword>
<comment type="subunit">
    <text evidence="1">Self-associates forming complexes of several hundred monomers.</text>
</comment>
<name>A0A9N9MIC5_9CUCU</name>
<dbReference type="AlphaFoldDB" id="A0A9N9MIC5"/>
<sequence>MSLKKQMSQTQKNTLLELMEENPQLITQKVSNQYTNQDIKKKWIEISEKLNSIPGTNRSWKDWRKCWSDIKSRIKKKAKEMRSMCQTGGGGPDEDNRTDEILDMLGGDVLISGLDIPELGLPVQAPASPEEPAHVLLPEHSMESGNANDISKKNQEENSNKNYYSMINTKKSTRVRPPVKTKKKVIGNASENVTTLKRKNNLTTSIDTSHKFIKLGEEKYELKKQYYERKIQILEQQSKTLERIAVGIENCVEQLLIKKID</sequence>
<evidence type="ECO:0000313" key="9">
    <source>
        <dbReference type="Proteomes" id="UP001152799"/>
    </source>
</evidence>
<evidence type="ECO:0000256" key="2">
    <source>
        <dbReference type="ARBA" id="ARBA00016807"/>
    </source>
</evidence>
<protein>
    <recommendedName>
        <fullName evidence="2">Regulatory protein zeste</fullName>
    </recommendedName>
</protein>
<proteinExistence type="predicted"/>
<keyword evidence="6" id="KW-0175">Coiled coil</keyword>
<dbReference type="EMBL" id="OU892278">
    <property type="protein sequence ID" value="CAG9765417.1"/>
    <property type="molecule type" value="Genomic_DNA"/>
</dbReference>
<evidence type="ECO:0000256" key="6">
    <source>
        <dbReference type="SAM" id="Coils"/>
    </source>
</evidence>
<evidence type="ECO:0000256" key="3">
    <source>
        <dbReference type="ARBA" id="ARBA00023015"/>
    </source>
</evidence>
<dbReference type="Pfam" id="PF13873">
    <property type="entry name" value="Myb_DNA-bind_5"/>
    <property type="match status" value="1"/>
</dbReference>
<gene>
    <name evidence="8" type="ORF">CEUTPL_LOCUS6023</name>
</gene>
<dbReference type="InterPro" id="IPR028002">
    <property type="entry name" value="Myb_DNA-bind_5"/>
</dbReference>
<evidence type="ECO:0000256" key="5">
    <source>
        <dbReference type="ARBA" id="ARBA00025466"/>
    </source>
</evidence>
<evidence type="ECO:0000313" key="8">
    <source>
        <dbReference type="EMBL" id="CAG9765417.1"/>
    </source>
</evidence>
<comment type="function">
    <text evidence="5">Involved in transvection phenomena (= synapsis-dependent gene expression), where the synaptic pairing of chromosomes carrying genes with which zeste interacts influences the expression of these genes. Zeste binds to DNA and stimulates transcription from a nearby promoter.</text>
</comment>
<dbReference type="GO" id="GO:0005634">
    <property type="term" value="C:nucleus"/>
    <property type="evidence" value="ECO:0007669"/>
    <property type="project" value="TreeGrafter"/>
</dbReference>
<dbReference type="PANTHER" id="PTHR23098:SF16">
    <property type="entry name" value="REGULATORY PROTEIN ZESTE"/>
    <property type="match status" value="1"/>
</dbReference>
<evidence type="ECO:0000256" key="1">
    <source>
        <dbReference type="ARBA" id="ARBA00011764"/>
    </source>
</evidence>
<evidence type="ECO:0000259" key="7">
    <source>
        <dbReference type="Pfam" id="PF13873"/>
    </source>
</evidence>
<evidence type="ECO:0000256" key="4">
    <source>
        <dbReference type="ARBA" id="ARBA00023163"/>
    </source>
</evidence>
<dbReference type="PANTHER" id="PTHR23098">
    <property type="entry name" value="AGAP001331-PA-RELATED"/>
    <property type="match status" value="1"/>
</dbReference>
<keyword evidence="3" id="KW-0805">Transcription regulation</keyword>
<organism evidence="8 9">
    <name type="scientific">Ceutorhynchus assimilis</name>
    <name type="common">cabbage seed weevil</name>
    <dbReference type="NCBI Taxonomy" id="467358"/>
    <lineage>
        <taxon>Eukaryota</taxon>
        <taxon>Metazoa</taxon>
        <taxon>Ecdysozoa</taxon>
        <taxon>Arthropoda</taxon>
        <taxon>Hexapoda</taxon>
        <taxon>Insecta</taxon>
        <taxon>Pterygota</taxon>
        <taxon>Neoptera</taxon>
        <taxon>Endopterygota</taxon>
        <taxon>Coleoptera</taxon>
        <taxon>Polyphaga</taxon>
        <taxon>Cucujiformia</taxon>
        <taxon>Curculionidae</taxon>
        <taxon>Ceutorhynchinae</taxon>
        <taxon>Ceutorhynchus</taxon>
    </lineage>
</organism>